<reference evidence="1 2" key="1">
    <citation type="journal article" date="2011" name="PLoS Genet.">
        <title>Genomic analysis of the necrotrophic fungal pathogens Sclerotinia sclerotiorum and Botrytis cinerea.</title>
        <authorList>
            <person name="Amselem J."/>
            <person name="Cuomo C.A."/>
            <person name="van Kan J.A."/>
            <person name="Viaud M."/>
            <person name="Benito E.P."/>
            <person name="Couloux A."/>
            <person name="Coutinho P.M."/>
            <person name="de Vries R.P."/>
            <person name="Dyer P.S."/>
            <person name="Fillinger S."/>
            <person name="Fournier E."/>
            <person name="Gout L."/>
            <person name="Hahn M."/>
            <person name="Kohn L."/>
            <person name="Lapalu N."/>
            <person name="Plummer K.M."/>
            <person name="Pradier J.M."/>
            <person name="Quevillon E."/>
            <person name="Sharon A."/>
            <person name="Simon A."/>
            <person name="ten Have A."/>
            <person name="Tudzynski B."/>
            <person name="Tudzynski P."/>
            <person name="Wincker P."/>
            <person name="Andrew M."/>
            <person name="Anthouard V."/>
            <person name="Beever R.E."/>
            <person name="Beffa R."/>
            <person name="Benoit I."/>
            <person name="Bouzid O."/>
            <person name="Brault B."/>
            <person name="Chen Z."/>
            <person name="Choquer M."/>
            <person name="Collemare J."/>
            <person name="Cotton P."/>
            <person name="Danchin E.G."/>
            <person name="Da Silva C."/>
            <person name="Gautier A."/>
            <person name="Giraud C."/>
            <person name="Giraud T."/>
            <person name="Gonzalez C."/>
            <person name="Grossetete S."/>
            <person name="Guldener U."/>
            <person name="Henrissat B."/>
            <person name="Howlett B.J."/>
            <person name="Kodira C."/>
            <person name="Kretschmer M."/>
            <person name="Lappartient A."/>
            <person name="Leroch M."/>
            <person name="Levis C."/>
            <person name="Mauceli E."/>
            <person name="Neuveglise C."/>
            <person name="Oeser B."/>
            <person name="Pearson M."/>
            <person name="Poulain J."/>
            <person name="Poussereau N."/>
            <person name="Quesneville H."/>
            <person name="Rascle C."/>
            <person name="Schumacher J."/>
            <person name="Segurens B."/>
            <person name="Sexton A."/>
            <person name="Silva E."/>
            <person name="Sirven C."/>
            <person name="Soanes D.M."/>
            <person name="Talbot N.J."/>
            <person name="Templeton M."/>
            <person name="Yandava C."/>
            <person name="Yarden O."/>
            <person name="Zeng Q."/>
            <person name="Rollins J.A."/>
            <person name="Lebrun M.H."/>
            <person name="Dickman M."/>
        </authorList>
    </citation>
    <scope>NUCLEOTIDE SEQUENCE [LARGE SCALE GENOMIC DNA]</scope>
    <source>
        <strain evidence="1 2">B05.10</strain>
    </source>
</reference>
<reference evidence="1 2" key="2">
    <citation type="journal article" date="2012" name="Eukaryot. Cell">
        <title>Genome update of Botrytis cinerea strains B05.10 and T4.</title>
        <authorList>
            <person name="Staats M."/>
            <person name="van Kan J.A."/>
        </authorList>
    </citation>
    <scope>NUCLEOTIDE SEQUENCE [LARGE SCALE GENOMIC DNA]</scope>
    <source>
        <strain evidence="1 2">B05.10</strain>
    </source>
</reference>
<proteinExistence type="predicted"/>
<gene>
    <name evidence="1" type="ORF">BCIN_01g07940</name>
</gene>
<accession>A0A384J6R4</accession>
<dbReference type="GeneID" id="36393849"/>
<dbReference type="AlphaFoldDB" id="A0A384J6R4"/>
<protein>
    <submittedName>
        <fullName evidence="1">Uncharacterized protein</fullName>
    </submittedName>
</protein>
<sequence length="140" mass="16319">MNTCVYPFDNIIILKNVYGEAYFRKFLMWRTMVFFRLTISMKFDQEEMEEFIMALDWQTNTCMENLLAGEYSTALHQRSFLRTHVLLLSEEAPLSHSLCTSGKTMLILSIALKGEYQEEYGHYAPCVRSSIKIALPVLLQ</sequence>
<keyword evidence="2" id="KW-1185">Reference proteome</keyword>
<dbReference type="VEuPathDB" id="FungiDB:Bcin01g07940"/>
<evidence type="ECO:0000313" key="1">
    <source>
        <dbReference type="EMBL" id="ATZ46141.1"/>
    </source>
</evidence>
<dbReference type="Proteomes" id="UP000001798">
    <property type="component" value="Chromosome 1"/>
</dbReference>
<evidence type="ECO:0000313" key="2">
    <source>
        <dbReference type="Proteomes" id="UP000001798"/>
    </source>
</evidence>
<dbReference type="RefSeq" id="XP_024546493.1">
    <property type="nucleotide sequence ID" value="XM_024690724.1"/>
</dbReference>
<name>A0A384J6R4_BOTFB</name>
<dbReference type="EMBL" id="CP009805">
    <property type="protein sequence ID" value="ATZ46141.1"/>
    <property type="molecule type" value="Genomic_DNA"/>
</dbReference>
<dbReference type="KEGG" id="bfu:BCIN_01g07940"/>
<organism evidence="1 2">
    <name type="scientific">Botryotinia fuckeliana (strain B05.10)</name>
    <name type="common">Noble rot fungus</name>
    <name type="synonym">Botrytis cinerea</name>
    <dbReference type="NCBI Taxonomy" id="332648"/>
    <lineage>
        <taxon>Eukaryota</taxon>
        <taxon>Fungi</taxon>
        <taxon>Dikarya</taxon>
        <taxon>Ascomycota</taxon>
        <taxon>Pezizomycotina</taxon>
        <taxon>Leotiomycetes</taxon>
        <taxon>Helotiales</taxon>
        <taxon>Sclerotiniaceae</taxon>
        <taxon>Botrytis</taxon>
    </lineage>
</organism>
<reference evidence="1 2" key="3">
    <citation type="journal article" date="2017" name="Mol. Plant Pathol.">
        <title>A gapless genome sequence of the fungus Botrytis cinerea.</title>
        <authorList>
            <person name="Van Kan J.A."/>
            <person name="Stassen J.H."/>
            <person name="Mosbach A."/>
            <person name="Van Der Lee T.A."/>
            <person name="Faino L."/>
            <person name="Farmer A.D."/>
            <person name="Papasotiriou D.G."/>
            <person name="Zhou S."/>
            <person name="Seidl M.F."/>
            <person name="Cottam E."/>
            <person name="Edel D."/>
            <person name="Hahn M."/>
            <person name="Schwartz D.C."/>
            <person name="Dietrich R.A."/>
            <person name="Widdison S."/>
            <person name="Scalliet G."/>
        </authorList>
    </citation>
    <scope>NUCLEOTIDE SEQUENCE [LARGE SCALE GENOMIC DNA]</scope>
    <source>
        <strain evidence="1 2">B05.10</strain>
    </source>
</reference>